<dbReference type="SUPFAM" id="SSF55424">
    <property type="entry name" value="FAD/NAD-linked reductases, dimerisation (C-terminal) domain"/>
    <property type="match status" value="1"/>
</dbReference>
<evidence type="ECO:0000256" key="1">
    <source>
        <dbReference type="ARBA" id="ARBA00022630"/>
    </source>
</evidence>
<dbReference type="EMBL" id="CP018889">
    <property type="protein sequence ID" value="AUI67863.1"/>
    <property type="molecule type" value="Genomic_DNA"/>
</dbReference>
<dbReference type="FunFam" id="3.50.50.60:FF:000234">
    <property type="entry name" value="Flavocytochrome C sulfide dehydrogenase"/>
    <property type="match status" value="1"/>
</dbReference>
<dbReference type="KEGG" id="blep:AL038_02505"/>
<dbReference type="PROSITE" id="PS51318">
    <property type="entry name" value="TAT"/>
    <property type="match status" value="1"/>
</dbReference>
<keyword evidence="2" id="KW-0274">FAD</keyword>
<dbReference type="InterPro" id="IPR036188">
    <property type="entry name" value="FAD/NAD-bd_sf"/>
</dbReference>
<dbReference type="InterPro" id="IPR037092">
    <property type="entry name" value="FlavoCytC_S_DH_flav-bd_sf"/>
</dbReference>
<sequence length="433" mass="46659">MKPLNRRAFLSLAGGISGLAIAGCANADNKVAQASGKKVVVVGGGFAGATVAKYLRKFDASVQVTLIDENPQYITCPASNWVIGGFRELSTLTWDRGALHSRHGVTLVQDLVTTIDPDAKSVTTKKGDKFVYDRLIVAPGIAIKWNGLEGYDEAAAELLPHAWKAGAQTTLLRKQLEALPDGGKVFMVCPANPFRCPPGPYERASLIAHYLKTNKPKSKLVLFDAKDNFSKQGLFEKAWANLYGYGTAQSLIEWVPASKDGKIVQVDVKNKTLISEFGEKHKGDVINVIPPQQAGIIAQTAGLSNETGWCAVDAQTWESKKYPFIHLIGDASIAGAMPKSGSSANSQAKFCAAAVIALLNEVAPPKPTWLNVCYSLVNPEYAISVTSVYALDAEQKVAEIKASAGVSKPESNKQLEALYTENWYQNIVKDSFL</sequence>
<dbReference type="InterPro" id="IPR006311">
    <property type="entry name" value="TAT_signal"/>
</dbReference>
<dbReference type="PANTHER" id="PTHR43755:SF1">
    <property type="entry name" value="FAD-DEPENDENT PYRIDINE NUCLEOTIDE-DISULPHIDE OXIDOREDUCTASE"/>
    <property type="match status" value="1"/>
</dbReference>
<feature type="domain" description="Flavocytochrome c sulphide dehydrogenase flavin-binding" evidence="5">
    <location>
        <begin position="365"/>
        <end position="432"/>
    </location>
</feature>
<dbReference type="PROSITE" id="PS51257">
    <property type="entry name" value="PROKAR_LIPOPROTEIN"/>
    <property type="match status" value="1"/>
</dbReference>
<keyword evidence="3" id="KW-0732">Signal</keyword>
<feature type="domain" description="FAD/NAD(P)-binding" evidence="4">
    <location>
        <begin position="37"/>
        <end position="153"/>
    </location>
</feature>
<feature type="chain" id="PRO_5014854371" evidence="3">
    <location>
        <begin position="28"/>
        <end position="433"/>
    </location>
</feature>
<protein>
    <submittedName>
        <fullName evidence="7">Cytochrome C</fullName>
    </submittedName>
</protein>
<dbReference type="Pfam" id="PF07992">
    <property type="entry name" value="Pyr_redox_2"/>
    <property type="match status" value="1"/>
</dbReference>
<evidence type="ECO:0000256" key="2">
    <source>
        <dbReference type="ARBA" id="ARBA00022827"/>
    </source>
</evidence>
<dbReference type="GO" id="GO:0016491">
    <property type="term" value="F:oxidoreductase activity"/>
    <property type="evidence" value="ECO:0007669"/>
    <property type="project" value="InterPro"/>
</dbReference>
<dbReference type="InterPro" id="IPR052541">
    <property type="entry name" value="SQRD"/>
</dbReference>
<evidence type="ECO:0000313" key="7">
    <source>
        <dbReference type="EMBL" id="AUI67863.1"/>
    </source>
</evidence>
<proteinExistence type="predicted"/>
<dbReference type="SUPFAM" id="SSF51905">
    <property type="entry name" value="FAD/NAD(P)-binding domain"/>
    <property type="match status" value="2"/>
</dbReference>
<evidence type="ECO:0000256" key="3">
    <source>
        <dbReference type="SAM" id="SignalP"/>
    </source>
</evidence>
<organism evidence="7 8">
    <name type="scientific">Beggiatoa leptomitoformis</name>
    <dbReference type="NCBI Taxonomy" id="288004"/>
    <lineage>
        <taxon>Bacteria</taxon>
        <taxon>Pseudomonadati</taxon>
        <taxon>Pseudomonadota</taxon>
        <taxon>Gammaproteobacteria</taxon>
        <taxon>Thiotrichales</taxon>
        <taxon>Thiotrichaceae</taxon>
        <taxon>Beggiatoa</taxon>
    </lineage>
</organism>
<reference evidence="8" key="1">
    <citation type="submission" date="2016-12" db="EMBL/GenBank/DDBJ databases">
        <title>Complete Genome Sequence of Beggiatoa leptomitiformis D-401.</title>
        <authorList>
            <person name="Fomenkov A."/>
            <person name="Vincze T."/>
            <person name="Grabovich M."/>
            <person name="Anton B.P."/>
            <person name="Dubinina G."/>
            <person name="Orlova M."/>
            <person name="Belousova E."/>
            <person name="Roberts R.J."/>
        </authorList>
    </citation>
    <scope>NUCLEOTIDE SEQUENCE [LARGE SCALE GENOMIC DNA]</scope>
    <source>
        <strain evidence="8">D-401</strain>
    </source>
</reference>
<dbReference type="Proteomes" id="UP000234271">
    <property type="component" value="Chromosome"/>
</dbReference>
<dbReference type="PANTHER" id="PTHR43755">
    <property type="match status" value="1"/>
</dbReference>
<evidence type="ECO:0000259" key="4">
    <source>
        <dbReference type="Pfam" id="PF07992"/>
    </source>
</evidence>
<dbReference type="InterPro" id="IPR023753">
    <property type="entry name" value="FAD/NAD-binding_dom"/>
</dbReference>
<dbReference type="Pfam" id="PF21706">
    <property type="entry name" value="FCSD_central"/>
    <property type="match status" value="1"/>
</dbReference>
<evidence type="ECO:0000259" key="6">
    <source>
        <dbReference type="Pfam" id="PF21706"/>
    </source>
</evidence>
<dbReference type="RefSeq" id="WP_062148532.1">
    <property type="nucleotide sequence ID" value="NZ_CP012373.2"/>
</dbReference>
<gene>
    <name evidence="7" type="ORF">BLE401_03540</name>
</gene>
<dbReference type="InterPro" id="IPR015323">
    <property type="entry name" value="FlavoCytC_S_DH_flav-bd"/>
</dbReference>
<dbReference type="AlphaFoldDB" id="A0A2N9YBM4"/>
<dbReference type="InterPro" id="IPR049386">
    <property type="entry name" value="FCSD_central"/>
</dbReference>
<dbReference type="Pfam" id="PF09242">
    <property type="entry name" value="FCSD-flav_bind"/>
    <property type="match status" value="1"/>
</dbReference>
<keyword evidence="1" id="KW-0285">Flavoprotein</keyword>
<keyword evidence="8" id="KW-1185">Reference proteome</keyword>
<dbReference type="Gene3D" id="3.90.760.10">
    <property type="entry name" value="Flavocytochrome c sulphide dehydrogenase, flavin-binding domain"/>
    <property type="match status" value="1"/>
</dbReference>
<dbReference type="GO" id="GO:0050660">
    <property type="term" value="F:flavin adenine dinucleotide binding"/>
    <property type="evidence" value="ECO:0007669"/>
    <property type="project" value="InterPro"/>
</dbReference>
<evidence type="ECO:0000313" key="8">
    <source>
        <dbReference type="Proteomes" id="UP000234271"/>
    </source>
</evidence>
<accession>A0A2N9YBM4</accession>
<dbReference type="Gene3D" id="3.50.50.60">
    <property type="entry name" value="FAD/NAD(P)-binding domain"/>
    <property type="match status" value="2"/>
</dbReference>
<feature type="domain" description="Sulfide dehydrogenase [flavocytochrome c] flavoprotein chain central" evidence="6">
    <location>
        <begin position="169"/>
        <end position="290"/>
    </location>
</feature>
<dbReference type="STRING" id="288004.AL038_02505"/>
<feature type="signal peptide" evidence="3">
    <location>
        <begin position="1"/>
        <end position="27"/>
    </location>
</feature>
<name>A0A2N9YBM4_9GAMM</name>
<dbReference type="OrthoDB" id="9802771at2"/>
<evidence type="ECO:0000259" key="5">
    <source>
        <dbReference type="Pfam" id="PF09242"/>
    </source>
</evidence>
<dbReference type="InterPro" id="IPR016156">
    <property type="entry name" value="FAD/NAD-linked_Rdtase_dimer_sf"/>
</dbReference>